<feature type="signal peptide" evidence="6">
    <location>
        <begin position="1"/>
        <end position="29"/>
    </location>
</feature>
<organism evidence="7 8">
    <name type="scientific">Arachis hypogaea</name>
    <name type="common">Peanut</name>
    <dbReference type="NCBI Taxonomy" id="3818"/>
    <lineage>
        <taxon>Eukaryota</taxon>
        <taxon>Viridiplantae</taxon>
        <taxon>Streptophyta</taxon>
        <taxon>Embryophyta</taxon>
        <taxon>Tracheophyta</taxon>
        <taxon>Spermatophyta</taxon>
        <taxon>Magnoliopsida</taxon>
        <taxon>eudicotyledons</taxon>
        <taxon>Gunneridae</taxon>
        <taxon>Pentapetalae</taxon>
        <taxon>rosids</taxon>
        <taxon>fabids</taxon>
        <taxon>Fabales</taxon>
        <taxon>Fabaceae</taxon>
        <taxon>Papilionoideae</taxon>
        <taxon>50 kb inversion clade</taxon>
        <taxon>dalbergioids sensu lato</taxon>
        <taxon>Dalbergieae</taxon>
        <taxon>Pterocarpus clade</taxon>
        <taxon>Arachis</taxon>
    </lineage>
</organism>
<evidence type="ECO:0000313" key="7">
    <source>
        <dbReference type="EMBL" id="RYR57862.1"/>
    </source>
</evidence>
<sequence length="127" mass="14624">MTISSKSLSKVVIMLILVSFNLNVSMIDGQVAPQPIVIVVTMRNKLNDLDLQIRCDNVKTHDVEQSTRNRIVYNCSFSWYPGIHRFNIYDEIRDDPACHQQCNWNIKETGPCRVPDIGAPKCYPWEI</sequence>
<comment type="similarity">
    <text evidence="2">Belongs to the plant self-incompatibility (S1) protein family.</text>
</comment>
<evidence type="ECO:0000256" key="6">
    <source>
        <dbReference type="SAM" id="SignalP"/>
    </source>
</evidence>
<evidence type="ECO:0000256" key="4">
    <source>
        <dbReference type="ARBA" id="ARBA00022525"/>
    </source>
</evidence>
<dbReference type="Proteomes" id="UP000289738">
    <property type="component" value="Chromosome A05"/>
</dbReference>
<keyword evidence="4" id="KW-0964">Secreted</keyword>
<name>A0A445D3R2_ARAHY</name>
<comment type="subcellular location">
    <subcellularLocation>
        <location evidence="1">Secreted</location>
    </subcellularLocation>
</comment>
<evidence type="ECO:0008006" key="9">
    <source>
        <dbReference type="Google" id="ProtNLM"/>
    </source>
</evidence>
<gene>
    <name evidence="7" type="ORF">Ahy_A05g023550</name>
</gene>
<dbReference type="GO" id="GO:0060320">
    <property type="term" value="P:rejection of self pollen"/>
    <property type="evidence" value="ECO:0007669"/>
    <property type="project" value="UniProtKB-KW"/>
</dbReference>
<evidence type="ECO:0000256" key="1">
    <source>
        <dbReference type="ARBA" id="ARBA00004613"/>
    </source>
</evidence>
<proteinExistence type="inferred from homology"/>
<keyword evidence="5 6" id="KW-0732">Signal</keyword>
<evidence type="ECO:0000256" key="5">
    <source>
        <dbReference type="ARBA" id="ARBA00022729"/>
    </source>
</evidence>
<accession>A0A445D3R2</accession>
<reference evidence="7 8" key="1">
    <citation type="submission" date="2019-01" db="EMBL/GenBank/DDBJ databases">
        <title>Sequencing of cultivated peanut Arachis hypogaea provides insights into genome evolution and oil improvement.</title>
        <authorList>
            <person name="Chen X."/>
        </authorList>
    </citation>
    <scope>NUCLEOTIDE SEQUENCE [LARGE SCALE GENOMIC DNA]</scope>
    <source>
        <strain evidence="8">cv. Fuhuasheng</strain>
        <tissue evidence="7">Leaves</tissue>
    </source>
</reference>
<dbReference type="InterPro" id="IPR010264">
    <property type="entry name" value="Self-incomp_S1"/>
</dbReference>
<protein>
    <recommendedName>
        <fullName evidence="9">S-protein homolog</fullName>
    </recommendedName>
</protein>
<dbReference type="AlphaFoldDB" id="A0A445D3R2"/>
<keyword evidence="3" id="KW-0713">Self-incompatibility</keyword>
<comment type="caution">
    <text evidence="7">The sequence shown here is derived from an EMBL/GenBank/DDBJ whole genome shotgun (WGS) entry which is preliminary data.</text>
</comment>
<evidence type="ECO:0000256" key="3">
    <source>
        <dbReference type="ARBA" id="ARBA00022471"/>
    </source>
</evidence>
<feature type="chain" id="PRO_5028371714" description="S-protein homolog" evidence="6">
    <location>
        <begin position="30"/>
        <end position="127"/>
    </location>
</feature>
<dbReference type="GO" id="GO:0005576">
    <property type="term" value="C:extracellular region"/>
    <property type="evidence" value="ECO:0007669"/>
    <property type="project" value="UniProtKB-SubCell"/>
</dbReference>
<keyword evidence="8" id="KW-1185">Reference proteome</keyword>
<evidence type="ECO:0000313" key="8">
    <source>
        <dbReference type="Proteomes" id="UP000289738"/>
    </source>
</evidence>
<dbReference type="EMBL" id="SDMP01000005">
    <property type="protein sequence ID" value="RYR57862.1"/>
    <property type="molecule type" value="Genomic_DNA"/>
</dbReference>
<dbReference type="Pfam" id="PF05938">
    <property type="entry name" value="Self-incomp_S1"/>
    <property type="match status" value="1"/>
</dbReference>
<evidence type="ECO:0000256" key="2">
    <source>
        <dbReference type="ARBA" id="ARBA00005581"/>
    </source>
</evidence>